<feature type="transmembrane region" description="Helical" evidence="2">
    <location>
        <begin position="255"/>
        <end position="280"/>
    </location>
</feature>
<dbReference type="Pfam" id="PF24841">
    <property type="entry name" value="DUF7719"/>
    <property type="match status" value="1"/>
</dbReference>
<evidence type="ECO:0000256" key="1">
    <source>
        <dbReference type="SAM" id="MobiDB-lite"/>
    </source>
</evidence>
<keyword evidence="2" id="KW-0472">Membrane</keyword>
<evidence type="ECO:0000259" key="3">
    <source>
        <dbReference type="Pfam" id="PF24841"/>
    </source>
</evidence>
<feature type="transmembrane region" description="Helical" evidence="2">
    <location>
        <begin position="156"/>
        <end position="179"/>
    </location>
</feature>
<dbReference type="Proteomes" id="UP000223968">
    <property type="component" value="Unassembled WGS sequence"/>
</dbReference>
<evidence type="ECO:0000313" key="5">
    <source>
        <dbReference type="Proteomes" id="UP000223968"/>
    </source>
</evidence>
<feature type="region of interest" description="Disordered" evidence="1">
    <location>
        <begin position="1"/>
        <end position="48"/>
    </location>
</feature>
<gene>
    <name evidence="4" type="ORF">AJ79_08650</name>
</gene>
<accession>A0A2B7WRV0</accession>
<keyword evidence="2" id="KW-0812">Transmembrane</keyword>
<dbReference type="STRING" id="1447875.A0A2B7WRV0"/>
<comment type="caution">
    <text evidence="4">The sequence shown here is derived from an EMBL/GenBank/DDBJ whole genome shotgun (WGS) entry which is preliminary data.</text>
</comment>
<feature type="region of interest" description="Disordered" evidence="1">
    <location>
        <begin position="81"/>
        <end position="116"/>
    </location>
</feature>
<keyword evidence="5" id="KW-1185">Reference proteome</keyword>
<protein>
    <recommendedName>
        <fullName evidence="3">DUF7719 domain-containing protein</fullName>
    </recommendedName>
</protein>
<sequence>MAPRNRKERRAAQASASSDDSFDPASIPLSRPPASSTSQRPKAKTLYELAAEREAELAGASLTKSTKTSSGTEFVTLSPSGELLRVGPSGSSTSSMGAEDNSTSSDGNTDEDATIPPLPDTILLSLPLSALHFTLSFLAAHQYAQEIPLRILIRESAFISFPALTILIYIAHGHIIPFGKFDFRSKEKRNGNPNTRIPTNKGNPLLDAINFFFPPSPKTVVFLPVAALLGARLIAMTNEASYYAVMKRAPAVGTLWVWSVLELSLVPALFGVLLPIGWAIMCKGYGIV</sequence>
<evidence type="ECO:0000256" key="2">
    <source>
        <dbReference type="SAM" id="Phobius"/>
    </source>
</evidence>
<feature type="compositionally biased region" description="Low complexity" evidence="1">
    <location>
        <begin position="12"/>
        <end position="26"/>
    </location>
</feature>
<feature type="transmembrane region" description="Helical" evidence="2">
    <location>
        <begin position="219"/>
        <end position="235"/>
    </location>
</feature>
<name>A0A2B7WRV0_9EURO</name>
<dbReference type="EMBL" id="PDNB01000211">
    <property type="protein sequence ID" value="PGG99220.1"/>
    <property type="molecule type" value="Genomic_DNA"/>
</dbReference>
<proteinExistence type="predicted"/>
<feature type="domain" description="DUF7719" evidence="3">
    <location>
        <begin position="219"/>
        <end position="287"/>
    </location>
</feature>
<reference evidence="4 5" key="1">
    <citation type="submission" date="2017-10" db="EMBL/GenBank/DDBJ databases">
        <title>Comparative genomics in systemic dimorphic fungi from Ajellomycetaceae.</title>
        <authorList>
            <person name="Munoz J.F."/>
            <person name="Mcewen J.G."/>
            <person name="Clay O.K."/>
            <person name="Cuomo C.A."/>
        </authorList>
    </citation>
    <scope>NUCLEOTIDE SEQUENCE [LARGE SCALE GENOMIC DNA]</scope>
    <source>
        <strain evidence="4 5">UAMH5409</strain>
    </source>
</reference>
<dbReference type="PANTHER" id="PTHR37846:SF1">
    <property type="entry name" value="DEACETYLASE-LIKE PROTEIN"/>
    <property type="match status" value="1"/>
</dbReference>
<dbReference type="InterPro" id="IPR056136">
    <property type="entry name" value="DUF7719"/>
</dbReference>
<dbReference type="AlphaFoldDB" id="A0A2B7WRV0"/>
<organism evidence="4 5">
    <name type="scientific">Helicocarpus griseus UAMH5409</name>
    <dbReference type="NCBI Taxonomy" id="1447875"/>
    <lineage>
        <taxon>Eukaryota</taxon>
        <taxon>Fungi</taxon>
        <taxon>Dikarya</taxon>
        <taxon>Ascomycota</taxon>
        <taxon>Pezizomycotina</taxon>
        <taxon>Eurotiomycetes</taxon>
        <taxon>Eurotiomycetidae</taxon>
        <taxon>Onygenales</taxon>
        <taxon>Ajellomycetaceae</taxon>
        <taxon>Helicocarpus</taxon>
    </lineage>
</organism>
<dbReference type="PANTHER" id="PTHR37846">
    <property type="entry name" value="YALI0B21296P"/>
    <property type="match status" value="1"/>
</dbReference>
<evidence type="ECO:0000313" key="4">
    <source>
        <dbReference type="EMBL" id="PGG99220.1"/>
    </source>
</evidence>
<feature type="compositionally biased region" description="Polar residues" evidence="1">
    <location>
        <begin position="89"/>
        <end position="107"/>
    </location>
</feature>
<dbReference type="OrthoDB" id="5597489at2759"/>
<keyword evidence="2" id="KW-1133">Transmembrane helix</keyword>